<dbReference type="Pfam" id="PF06180">
    <property type="entry name" value="CbiK"/>
    <property type="match status" value="1"/>
</dbReference>
<evidence type="ECO:0000313" key="1">
    <source>
        <dbReference type="EMBL" id="GAA0730702.1"/>
    </source>
</evidence>
<evidence type="ECO:0008006" key="3">
    <source>
        <dbReference type="Google" id="ProtNLM"/>
    </source>
</evidence>
<dbReference type="CDD" id="cd03413">
    <property type="entry name" value="CbiK_C"/>
    <property type="match status" value="1"/>
</dbReference>
<dbReference type="RefSeq" id="WP_343771387.1">
    <property type="nucleotide sequence ID" value="NZ_BAAACF010000012.1"/>
</dbReference>
<dbReference type="Gene3D" id="3.40.50.1400">
    <property type="match status" value="2"/>
</dbReference>
<reference evidence="1 2" key="1">
    <citation type="journal article" date="2019" name="Int. J. Syst. Evol. Microbiol.">
        <title>The Global Catalogue of Microorganisms (GCM) 10K type strain sequencing project: providing services to taxonomists for standard genome sequencing and annotation.</title>
        <authorList>
            <consortium name="The Broad Institute Genomics Platform"/>
            <consortium name="The Broad Institute Genome Sequencing Center for Infectious Disease"/>
            <person name="Wu L."/>
            <person name="Ma J."/>
        </authorList>
    </citation>
    <scope>NUCLEOTIDE SEQUENCE [LARGE SCALE GENOMIC DNA]</scope>
    <source>
        <strain evidence="1 2">JCM 1405</strain>
    </source>
</reference>
<gene>
    <name evidence="1" type="ORF">GCM10008905_32310</name>
</gene>
<dbReference type="InterPro" id="IPR010388">
    <property type="entry name" value="Anaerobic_Co-chelatase"/>
</dbReference>
<keyword evidence="2" id="KW-1185">Reference proteome</keyword>
<protein>
    <recommendedName>
        <fullName evidence="3">Sirohydrochlorin cobaltochelatase</fullName>
    </recommendedName>
</protein>
<proteinExistence type="predicted"/>
<name>A0ABN1J745_9CLOT</name>
<accession>A0ABN1J745</accession>
<dbReference type="CDD" id="cd03412">
    <property type="entry name" value="CbiK_N"/>
    <property type="match status" value="1"/>
</dbReference>
<comment type="caution">
    <text evidence="1">The sequence shown here is derived from an EMBL/GenBank/DDBJ whole genome shotgun (WGS) entry which is preliminary data.</text>
</comment>
<dbReference type="EMBL" id="BAAACF010000012">
    <property type="protein sequence ID" value="GAA0730702.1"/>
    <property type="molecule type" value="Genomic_DNA"/>
</dbReference>
<dbReference type="SUPFAM" id="SSF53800">
    <property type="entry name" value="Chelatase"/>
    <property type="match status" value="1"/>
</dbReference>
<dbReference type="Proteomes" id="UP001500339">
    <property type="component" value="Unassembled WGS sequence"/>
</dbReference>
<dbReference type="PIRSF" id="PIRSF033579">
    <property type="entry name" value="Anaer_Co_chel"/>
    <property type="match status" value="1"/>
</dbReference>
<evidence type="ECO:0000313" key="2">
    <source>
        <dbReference type="Proteomes" id="UP001500339"/>
    </source>
</evidence>
<organism evidence="1 2">
    <name type="scientific">Clostridium malenominatum</name>
    <dbReference type="NCBI Taxonomy" id="1539"/>
    <lineage>
        <taxon>Bacteria</taxon>
        <taxon>Bacillati</taxon>
        <taxon>Bacillota</taxon>
        <taxon>Clostridia</taxon>
        <taxon>Eubacteriales</taxon>
        <taxon>Clostridiaceae</taxon>
        <taxon>Clostridium</taxon>
    </lineage>
</organism>
<sequence>MTKKGILVVSFGTSYPETRKVTIEAIENRVRDEFTEYEVRRAFTSGMIINKLKKRDNIFIDNTEEALERMINDGFEEVYVQTLHIIPGEEYDDIKLAVHKKRKSFKKLVLGRPLLYREKDYHEVVEALKNQIPQREDNHAVVFMGHGSTHPANACYSQLQYIINDEGLENVIIANVEGFPELDVILPNLKEKGIKEITLMPLMLVAGDHAINDMAGEEEDSWKSILEEEGYKVNIYLRGLGENKAIQDKFINHLEDSIEGNPLRAE</sequence>